<evidence type="ECO:0000256" key="4">
    <source>
        <dbReference type="ARBA" id="ARBA00022679"/>
    </source>
</evidence>
<evidence type="ECO:0000313" key="10">
    <source>
        <dbReference type="EMBL" id="AXV06956.1"/>
    </source>
</evidence>
<evidence type="ECO:0000256" key="2">
    <source>
        <dbReference type="ARBA" id="ARBA00012616"/>
    </source>
</evidence>
<dbReference type="RefSeq" id="WP_114591527.1">
    <property type="nucleotide sequence ID" value="NZ_CP031165.1"/>
</dbReference>
<evidence type="ECO:0000259" key="8">
    <source>
        <dbReference type="Pfam" id="PF01571"/>
    </source>
</evidence>
<reference evidence="10 11" key="1">
    <citation type="submission" date="2018-09" db="EMBL/GenBank/DDBJ databases">
        <title>Complete genome sequence of Euzebya sp. DY32-46 isolated from seawater of Pacific Ocean.</title>
        <authorList>
            <person name="Xu L."/>
            <person name="Wu Y.-H."/>
            <person name="Xu X.-W."/>
        </authorList>
    </citation>
    <scope>NUCLEOTIDE SEQUENCE [LARGE SCALE GENOMIC DNA]</scope>
    <source>
        <strain evidence="10 11">DY32-46</strain>
    </source>
</reference>
<dbReference type="InterPro" id="IPR013977">
    <property type="entry name" value="GcvT_C"/>
</dbReference>
<dbReference type="SUPFAM" id="SSF101790">
    <property type="entry name" value="Aminomethyltransferase beta-barrel domain"/>
    <property type="match status" value="1"/>
</dbReference>
<dbReference type="InterPro" id="IPR006222">
    <property type="entry name" value="GCVT_N"/>
</dbReference>
<dbReference type="KEGG" id="euz:DVS28_a2274"/>
<dbReference type="GO" id="GO:0032259">
    <property type="term" value="P:methylation"/>
    <property type="evidence" value="ECO:0007669"/>
    <property type="project" value="UniProtKB-KW"/>
</dbReference>
<dbReference type="EC" id="2.1.2.10" evidence="2"/>
<sequence>MTTDTPTDVQTPLRRSPLHDRHVAAGARMAEFAGWEMPIDYGSVVAEHEAVRGSGGMFDLTHLGTVAVTGPGAEQVIQRSFTNDVTTLEAGRSHYTLCLDADAGIIDDLLVYRLDDWFLVVPNAANTAAVTARLLDQSRTHDDDVTITVATLACVAVQGPEAVAMLTAAMPAAFGEDAPAPADLAYLDCVSLGEAQVLSRSGYTGEVGFEVFCTGERAGLLWDALAEAGVTPAGLGCRDTLRLEMGYPLHGNDISTDHTPVEARLNWAVKPGTGFVGEDAYVAAKDAGATQRLMGLVAEGRRPPRAGDAVMRDGQQVGTMTSGSFSPVKKVGIGMAYVDIELEPGTAVEVDVRGKPVAAEVVRPPFVEARTK</sequence>
<dbReference type="InterPro" id="IPR027266">
    <property type="entry name" value="TrmE/GcvT-like"/>
</dbReference>
<feature type="binding site" evidence="7">
    <location>
        <position position="210"/>
    </location>
    <ligand>
        <name>substrate</name>
    </ligand>
</feature>
<evidence type="ECO:0000256" key="3">
    <source>
        <dbReference type="ARBA" id="ARBA00022576"/>
    </source>
</evidence>
<organism evidence="10 11">
    <name type="scientific">Euzebya pacifica</name>
    <dbReference type="NCBI Taxonomy" id="1608957"/>
    <lineage>
        <taxon>Bacteria</taxon>
        <taxon>Bacillati</taxon>
        <taxon>Actinomycetota</taxon>
        <taxon>Nitriliruptoria</taxon>
        <taxon>Euzebyales</taxon>
    </lineage>
</organism>
<dbReference type="PANTHER" id="PTHR43757">
    <property type="entry name" value="AMINOMETHYLTRANSFERASE"/>
    <property type="match status" value="1"/>
</dbReference>
<evidence type="ECO:0000256" key="5">
    <source>
        <dbReference type="ARBA" id="ARBA00031395"/>
    </source>
</evidence>
<dbReference type="OrthoDB" id="9774591at2"/>
<evidence type="ECO:0000256" key="6">
    <source>
        <dbReference type="ARBA" id="ARBA00047665"/>
    </source>
</evidence>
<dbReference type="NCBIfam" id="NF001567">
    <property type="entry name" value="PRK00389.1"/>
    <property type="match status" value="1"/>
</dbReference>
<dbReference type="PIRSF" id="PIRSF006487">
    <property type="entry name" value="GcvT"/>
    <property type="match status" value="1"/>
</dbReference>
<keyword evidence="10" id="KW-0489">Methyltransferase</keyword>
<dbReference type="Gene3D" id="3.30.1360.120">
    <property type="entry name" value="Probable tRNA modification gtpase trme, domain 1"/>
    <property type="match status" value="1"/>
</dbReference>
<keyword evidence="3" id="KW-0032">Aminotransferase</keyword>
<dbReference type="InterPro" id="IPR006223">
    <property type="entry name" value="GcvT"/>
</dbReference>
<gene>
    <name evidence="10" type="ORF">DVS28_a2274</name>
</gene>
<keyword evidence="4 10" id="KW-0808">Transferase</keyword>
<dbReference type="AlphaFoldDB" id="A0A346XXK9"/>
<dbReference type="GO" id="GO:0006546">
    <property type="term" value="P:glycine catabolic process"/>
    <property type="evidence" value="ECO:0007669"/>
    <property type="project" value="InterPro"/>
</dbReference>
<keyword evidence="11" id="KW-1185">Reference proteome</keyword>
<dbReference type="PANTHER" id="PTHR43757:SF2">
    <property type="entry name" value="AMINOMETHYLTRANSFERASE, MITOCHONDRIAL"/>
    <property type="match status" value="1"/>
</dbReference>
<protein>
    <recommendedName>
        <fullName evidence="2">aminomethyltransferase</fullName>
        <ecNumber evidence="2">2.1.2.10</ecNumber>
    </recommendedName>
    <alternativeName>
        <fullName evidence="5">Glycine cleavage system T protein</fullName>
    </alternativeName>
</protein>
<dbReference type="Proteomes" id="UP000264006">
    <property type="component" value="Chromosome"/>
</dbReference>
<dbReference type="SUPFAM" id="SSF103025">
    <property type="entry name" value="Folate-binding domain"/>
    <property type="match status" value="1"/>
</dbReference>
<dbReference type="GO" id="GO:0004047">
    <property type="term" value="F:aminomethyltransferase activity"/>
    <property type="evidence" value="ECO:0007669"/>
    <property type="project" value="UniProtKB-EC"/>
</dbReference>
<dbReference type="EMBL" id="CP031165">
    <property type="protein sequence ID" value="AXV06956.1"/>
    <property type="molecule type" value="Genomic_DNA"/>
</dbReference>
<name>A0A346XXK9_9ACTN</name>
<evidence type="ECO:0000256" key="1">
    <source>
        <dbReference type="ARBA" id="ARBA00008609"/>
    </source>
</evidence>
<comment type="catalytic activity">
    <reaction evidence="6">
        <text>N(6)-[(R)-S(8)-aminomethyldihydrolipoyl]-L-lysyl-[protein] + (6S)-5,6,7,8-tetrahydrofolate = N(6)-[(R)-dihydrolipoyl]-L-lysyl-[protein] + (6R)-5,10-methylene-5,6,7,8-tetrahydrofolate + NH4(+)</text>
        <dbReference type="Rhea" id="RHEA:16945"/>
        <dbReference type="Rhea" id="RHEA-COMP:10475"/>
        <dbReference type="Rhea" id="RHEA-COMP:10492"/>
        <dbReference type="ChEBI" id="CHEBI:15636"/>
        <dbReference type="ChEBI" id="CHEBI:28938"/>
        <dbReference type="ChEBI" id="CHEBI:57453"/>
        <dbReference type="ChEBI" id="CHEBI:83100"/>
        <dbReference type="ChEBI" id="CHEBI:83143"/>
        <dbReference type="EC" id="2.1.2.10"/>
    </reaction>
</comment>
<feature type="domain" description="Aminomethyltransferase C-terminal" evidence="9">
    <location>
        <begin position="292"/>
        <end position="367"/>
    </location>
</feature>
<dbReference type="GO" id="GO:0008483">
    <property type="term" value="F:transaminase activity"/>
    <property type="evidence" value="ECO:0007669"/>
    <property type="project" value="UniProtKB-KW"/>
</dbReference>
<comment type="similarity">
    <text evidence="1">Belongs to the GcvT family.</text>
</comment>
<evidence type="ECO:0000256" key="7">
    <source>
        <dbReference type="PIRSR" id="PIRSR006487-1"/>
    </source>
</evidence>
<dbReference type="GO" id="GO:0005960">
    <property type="term" value="C:glycine cleavage complex"/>
    <property type="evidence" value="ECO:0007669"/>
    <property type="project" value="InterPro"/>
</dbReference>
<proteinExistence type="inferred from homology"/>
<dbReference type="InterPro" id="IPR028896">
    <property type="entry name" value="GcvT/YgfZ/DmdA"/>
</dbReference>
<dbReference type="Pfam" id="PF08669">
    <property type="entry name" value="GCV_T_C"/>
    <property type="match status" value="1"/>
</dbReference>
<evidence type="ECO:0000313" key="11">
    <source>
        <dbReference type="Proteomes" id="UP000264006"/>
    </source>
</evidence>
<evidence type="ECO:0000259" key="9">
    <source>
        <dbReference type="Pfam" id="PF08669"/>
    </source>
</evidence>
<dbReference type="GO" id="GO:0008168">
    <property type="term" value="F:methyltransferase activity"/>
    <property type="evidence" value="ECO:0007669"/>
    <property type="project" value="UniProtKB-KW"/>
</dbReference>
<feature type="domain" description="GCVT N-terminal" evidence="8">
    <location>
        <begin position="18"/>
        <end position="270"/>
    </location>
</feature>
<accession>A0A346XXK9</accession>
<dbReference type="NCBIfam" id="TIGR00528">
    <property type="entry name" value="gcvT"/>
    <property type="match status" value="1"/>
</dbReference>
<dbReference type="InterPro" id="IPR029043">
    <property type="entry name" value="GcvT/YgfZ_C"/>
</dbReference>
<dbReference type="Pfam" id="PF01571">
    <property type="entry name" value="GCV_T"/>
    <property type="match status" value="1"/>
</dbReference>